<comment type="caution">
    <text evidence="1">The sequence shown here is derived from an EMBL/GenBank/DDBJ whole genome shotgun (WGS) entry which is preliminary data.</text>
</comment>
<dbReference type="SUPFAM" id="SSF56784">
    <property type="entry name" value="HAD-like"/>
    <property type="match status" value="1"/>
</dbReference>
<dbReference type="AlphaFoldDB" id="A0A2S5KUM2"/>
<organism evidence="1 2">
    <name type="scientific">Proteobacteria bacterium 228</name>
    <dbReference type="NCBI Taxonomy" id="2083153"/>
    <lineage>
        <taxon>Bacteria</taxon>
        <taxon>Pseudomonadati</taxon>
        <taxon>Pseudomonadota</taxon>
    </lineage>
</organism>
<dbReference type="InterPro" id="IPR036412">
    <property type="entry name" value="HAD-like_sf"/>
</dbReference>
<proteinExistence type="predicted"/>
<sequence>MAEVIAMATLQQSLMSTSAQVISCDMFDTLIFRKSGTPHGLWRRLAERAYEFGLWPLEDTEAFVRCRQQAEREARDHKFAKAGHREVTLAEIYACWPQVNSEALYELEQHIEVQDWCLNTTLIAMLKTLQQQGRRLVITSDMYLPEVLIRSFWQQSCPDLEFSDVLISGECSGSKVDGLLYQMLIARSKVLPEQILHLGDHPIADGQMARAAGLQTLVCSYEQRIDRLEKLENRLVAWEPEGLALYRKRWWWANISAEKTSELGGLVFAPALYAWAAWVARRCQQLGVKTLFCFRREGELVRTLLSYMPWVGFEVKTLAVSRRSTFLPVRGQCNTETLYQLAARRGYTLAELADDVGLAVPDALRQQQTQPLTLLVSQTIWHDIAAWIESEQTVISTYLAEQRSLLQRYLAEQGVDNLPNVALLDWGCGGSLFANLAKVLPLDQVRCFMFYQSSKAAKVALFQHLEVFQPWCRAQWAEVIAAYPEVCEILLNGLETSTCAYFECNERVQPVSVQNSADTSAQKAQFDAFHTAVLSFASLAAAEGWLKEGVSLDERERFFAILYRLIRYPGLHEALVLQHLPVPLSKGESAPLLAHRDISLLQSLTTNVTEAFELGRSGGHSLVSCSWWYPGLIPLAFPGNEKALGELVVDQDDDVVAPGLLEQTQRADIHSLVLYGAGSLGQRAMDLLTANGIRVKAVVDRRAEHSDFELNGVRVETLARVLARGENCFAVASRAFASEISAQLRQALAGNSAARIVLFYEVQ</sequence>
<evidence type="ECO:0008006" key="3">
    <source>
        <dbReference type="Google" id="ProtNLM"/>
    </source>
</evidence>
<reference evidence="1 2" key="1">
    <citation type="submission" date="2018-02" db="EMBL/GenBank/DDBJ databases">
        <title>novel marine gammaproteobacteria from coastal saline agro ecosystem.</title>
        <authorList>
            <person name="Krishnan R."/>
            <person name="Ramesh Kumar N."/>
        </authorList>
    </citation>
    <scope>NUCLEOTIDE SEQUENCE [LARGE SCALE GENOMIC DNA]</scope>
    <source>
        <strain evidence="1 2">228</strain>
    </source>
</reference>
<evidence type="ECO:0000313" key="2">
    <source>
        <dbReference type="Proteomes" id="UP000238196"/>
    </source>
</evidence>
<name>A0A2S5KUM2_9PROT</name>
<dbReference type="Gene3D" id="3.40.50.1000">
    <property type="entry name" value="HAD superfamily/HAD-like"/>
    <property type="match status" value="1"/>
</dbReference>
<dbReference type="Proteomes" id="UP000238196">
    <property type="component" value="Unassembled WGS sequence"/>
</dbReference>
<evidence type="ECO:0000313" key="1">
    <source>
        <dbReference type="EMBL" id="PPC78438.1"/>
    </source>
</evidence>
<dbReference type="EMBL" id="PRLP01000015">
    <property type="protein sequence ID" value="PPC78438.1"/>
    <property type="molecule type" value="Genomic_DNA"/>
</dbReference>
<dbReference type="InterPro" id="IPR023214">
    <property type="entry name" value="HAD_sf"/>
</dbReference>
<protein>
    <recommendedName>
        <fullName evidence="3">HAD family hydrolase</fullName>
    </recommendedName>
</protein>
<dbReference type="OrthoDB" id="9816564at2"/>
<gene>
    <name evidence="1" type="ORF">C4K68_05140</name>
</gene>
<accession>A0A2S5KUM2</accession>